<dbReference type="EC" id="3.6.1.15" evidence="4"/>
<reference evidence="5 6" key="1">
    <citation type="submission" date="2015-06" db="EMBL/GenBank/DDBJ databases">
        <title>New insights into the roles of widespread benthic archaea in carbon and nitrogen cycling.</title>
        <authorList>
            <person name="Lazar C.S."/>
            <person name="Baker B.J."/>
            <person name="Seitz K.W."/>
            <person name="Hyde A.S."/>
            <person name="Dick G.J."/>
            <person name="Hinrichs K.-U."/>
            <person name="Teske A.P."/>
        </authorList>
    </citation>
    <scope>NUCLEOTIDE SEQUENCE [LARGE SCALE GENOMIC DNA]</scope>
    <source>
        <strain evidence="5">DG-45</strain>
    </source>
</reference>
<accession>A0A0M0BKY2</accession>
<dbReference type="CDD" id="cd19482">
    <property type="entry name" value="RecA-like_Thep1"/>
    <property type="match status" value="1"/>
</dbReference>
<dbReference type="NCBIfam" id="NF010248">
    <property type="entry name" value="PRK13695.1"/>
    <property type="match status" value="1"/>
</dbReference>
<protein>
    <recommendedName>
        <fullName evidence="4">Nucleoside-triphosphatase AC482_07110</fullName>
        <shortName evidence="4">NTPase</shortName>
        <ecNumber evidence="4">3.6.1.15</ecNumber>
    </recommendedName>
    <alternativeName>
        <fullName evidence="4">Nucleoside triphosphate phosphohydrolase</fullName>
    </alternativeName>
</protein>
<comment type="function">
    <text evidence="4">Has nucleotide phosphatase activity towards ATP, GTP, CTP, TTP and UTP. May hydrolyze nucleoside diphosphates with lower efficiency.</text>
</comment>
<feature type="binding site" evidence="4">
    <location>
        <begin position="102"/>
        <end position="109"/>
    </location>
    <ligand>
        <name>ATP</name>
        <dbReference type="ChEBI" id="CHEBI:30616"/>
    </ligand>
</feature>
<dbReference type="PANTHER" id="PTHR43146:SF1">
    <property type="entry name" value="CANCER-RELATED NUCLEOSIDE-TRIPHOSPHATASE"/>
    <property type="match status" value="1"/>
</dbReference>
<dbReference type="SUPFAM" id="SSF52540">
    <property type="entry name" value="P-loop containing nucleoside triphosphate hydrolases"/>
    <property type="match status" value="1"/>
</dbReference>
<evidence type="ECO:0000256" key="3">
    <source>
        <dbReference type="ARBA" id="ARBA00022840"/>
    </source>
</evidence>
<evidence type="ECO:0000313" key="6">
    <source>
        <dbReference type="Proteomes" id="UP000037210"/>
    </source>
</evidence>
<evidence type="ECO:0000256" key="1">
    <source>
        <dbReference type="ARBA" id="ARBA00022741"/>
    </source>
</evidence>
<dbReference type="Pfam" id="PF03266">
    <property type="entry name" value="NTPase_1"/>
    <property type="match status" value="1"/>
</dbReference>
<dbReference type="PANTHER" id="PTHR43146">
    <property type="entry name" value="CANCER-RELATED NUCLEOSIDE-TRIPHOSPHATASE"/>
    <property type="match status" value="1"/>
</dbReference>
<dbReference type="GO" id="GO:0005524">
    <property type="term" value="F:ATP binding"/>
    <property type="evidence" value="ECO:0007669"/>
    <property type="project" value="UniProtKB-UniRule"/>
</dbReference>
<dbReference type="InterPro" id="IPR027417">
    <property type="entry name" value="P-loop_NTPase"/>
</dbReference>
<evidence type="ECO:0000256" key="4">
    <source>
        <dbReference type="HAMAP-Rule" id="MF_00796"/>
    </source>
</evidence>
<dbReference type="Gene3D" id="3.40.50.300">
    <property type="entry name" value="P-loop containing nucleotide triphosphate hydrolases"/>
    <property type="match status" value="1"/>
</dbReference>
<dbReference type="Proteomes" id="UP000037210">
    <property type="component" value="Unassembled WGS sequence"/>
</dbReference>
<feature type="binding site" evidence="4">
    <location>
        <begin position="10"/>
        <end position="17"/>
    </location>
    <ligand>
        <name>ATP</name>
        <dbReference type="ChEBI" id="CHEBI:30616"/>
    </ligand>
</feature>
<organism evidence="5 6">
    <name type="scientific">miscellaneous Crenarchaeota group-15 archaeon DG-45</name>
    <dbReference type="NCBI Taxonomy" id="1685127"/>
    <lineage>
        <taxon>Archaea</taxon>
        <taxon>Candidatus Bathyarchaeota</taxon>
        <taxon>MCG-15</taxon>
    </lineage>
</organism>
<keyword evidence="3 4" id="KW-0067">ATP-binding</keyword>
<evidence type="ECO:0000256" key="2">
    <source>
        <dbReference type="ARBA" id="ARBA00022801"/>
    </source>
</evidence>
<comment type="catalytic activity">
    <reaction evidence="4">
        <text>a ribonucleoside 5'-triphosphate + H2O = a ribonucleoside 5'-diphosphate + phosphate + H(+)</text>
        <dbReference type="Rhea" id="RHEA:23680"/>
        <dbReference type="ChEBI" id="CHEBI:15377"/>
        <dbReference type="ChEBI" id="CHEBI:15378"/>
        <dbReference type="ChEBI" id="CHEBI:43474"/>
        <dbReference type="ChEBI" id="CHEBI:57930"/>
        <dbReference type="ChEBI" id="CHEBI:61557"/>
        <dbReference type="EC" id="3.6.1.15"/>
    </reaction>
</comment>
<dbReference type="HAMAP" id="MF_00796">
    <property type="entry name" value="NTPase_1"/>
    <property type="match status" value="1"/>
</dbReference>
<dbReference type="EMBL" id="LFWZ01000072">
    <property type="protein sequence ID" value="KON29228.1"/>
    <property type="molecule type" value="Genomic_DNA"/>
</dbReference>
<dbReference type="AlphaFoldDB" id="A0A0M0BKY2"/>
<comment type="caution">
    <text evidence="5">The sequence shown here is derived from an EMBL/GenBank/DDBJ whole genome shotgun (WGS) entry which is preliminary data.</text>
</comment>
<sequence>MDEKKFFLTGPPGSGKSTALLRCVEGLRGRGFTVGGISTPELRREGRRIGFGVVDLASGARALMAGTEVVSSLRVGRYGVDLAGFESVALPALDHAEESCDVVCIDEIGPMELFSGPFKRSVEALIRGPKSMVAVLHRRYAGAYGGGGTLLHVTPENRERLPLLIVGRLVDRPRSTRP</sequence>
<proteinExistence type="inferred from homology"/>
<dbReference type="InterPro" id="IPR004948">
    <property type="entry name" value="Nuc-triphosphatase_THEP1"/>
</dbReference>
<comment type="similarity">
    <text evidence="4">Belongs to the THEP1 NTPase family.</text>
</comment>
<gene>
    <name evidence="5" type="ORF">AC482_07110</name>
</gene>
<keyword evidence="1 4" id="KW-0547">Nucleotide-binding</keyword>
<dbReference type="GO" id="GO:0017111">
    <property type="term" value="F:ribonucleoside triphosphate phosphatase activity"/>
    <property type="evidence" value="ECO:0007669"/>
    <property type="project" value="UniProtKB-UniRule"/>
</dbReference>
<keyword evidence="2 4" id="KW-0378">Hydrolase</keyword>
<evidence type="ECO:0000313" key="5">
    <source>
        <dbReference type="EMBL" id="KON29228.1"/>
    </source>
</evidence>
<name>A0A0M0BKY2_9ARCH</name>